<feature type="region of interest" description="Disordered" evidence="1">
    <location>
        <begin position="108"/>
        <end position="129"/>
    </location>
</feature>
<dbReference type="InterPro" id="IPR006616">
    <property type="entry name" value="DM9_repeat"/>
</dbReference>
<protein>
    <submittedName>
        <fullName evidence="4">Uncharacterized protein LOC113216509</fullName>
    </submittedName>
</protein>
<gene>
    <name evidence="4" type="primary">LOC113216509</name>
</gene>
<evidence type="ECO:0000313" key="3">
    <source>
        <dbReference type="Proteomes" id="UP000504606"/>
    </source>
</evidence>
<dbReference type="SMART" id="SM00696">
    <property type="entry name" value="DM9"/>
    <property type="match status" value="2"/>
</dbReference>
<dbReference type="GeneID" id="113216509"/>
<dbReference type="PANTHER" id="PTHR31649">
    <property type="entry name" value="AGAP009604-PA"/>
    <property type="match status" value="1"/>
</dbReference>
<evidence type="ECO:0000256" key="2">
    <source>
        <dbReference type="SAM" id="Phobius"/>
    </source>
</evidence>
<organism evidence="3 4">
    <name type="scientific">Frankliniella occidentalis</name>
    <name type="common">Western flower thrips</name>
    <name type="synonym">Euthrips occidentalis</name>
    <dbReference type="NCBI Taxonomy" id="133901"/>
    <lineage>
        <taxon>Eukaryota</taxon>
        <taxon>Metazoa</taxon>
        <taxon>Ecdysozoa</taxon>
        <taxon>Arthropoda</taxon>
        <taxon>Hexapoda</taxon>
        <taxon>Insecta</taxon>
        <taxon>Pterygota</taxon>
        <taxon>Neoptera</taxon>
        <taxon>Paraneoptera</taxon>
        <taxon>Thysanoptera</taxon>
        <taxon>Terebrantia</taxon>
        <taxon>Thripoidea</taxon>
        <taxon>Thripidae</taxon>
        <taxon>Frankliniella</taxon>
    </lineage>
</organism>
<dbReference type="RefSeq" id="XP_052125696.1">
    <property type="nucleotide sequence ID" value="XM_052269736.1"/>
</dbReference>
<dbReference type="KEGG" id="foc:113216509"/>
<sequence>MLGDEEQRQRGRLGALDVRQDGVDTWSSASSASSAGGTEAADLRTLSTSSFGNIAVEGSSGVLIGGTTHLHQAITLVVPADTPPPPPPAVAVRDPQLPDLLPHAARGRQKHLPVDTQPDGSTACSRRPSCPASGLRSNGRRIRLAVCAALAVAILCFLLSLYLILPNCYEWVPYPDDGALPGCALAGGRGVSGEALFIARAYINNKYRDYVPGKVVPSAGGAWAACFTWNGREDCRNSSFQVLCADSRLGEWVDCAGGNVTDHAVYSGGASDSERLYVCRVRDRGAVTPGKLHPSKGGCYVALEGAEVRYPTYQVLDHCETLLCVLGKILKRSNYGRCQNAPRKQHS</sequence>
<reference evidence="4" key="1">
    <citation type="submission" date="2025-08" db="UniProtKB">
        <authorList>
            <consortium name="RefSeq"/>
        </authorList>
    </citation>
    <scope>IDENTIFICATION</scope>
    <source>
        <tissue evidence="4">Whole organism</tissue>
    </source>
</reference>
<dbReference type="Proteomes" id="UP000504606">
    <property type="component" value="Unplaced"/>
</dbReference>
<dbReference type="Pfam" id="PF11901">
    <property type="entry name" value="DM9"/>
    <property type="match status" value="1"/>
</dbReference>
<dbReference type="PANTHER" id="PTHR31649:SF1">
    <property type="entry name" value="FARNESOIC ACID O-METHYL TRANSFERASE DOMAIN-CONTAINING PROTEIN"/>
    <property type="match status" value="1"/>
</dbReference>
<dbReference type="AlphaFoldDB" id="A0A9C6U1J2"/>
<keyword evidence="2" id="KW-0812">Transmembrane</keyword>
<keyword evidence="2" id="KW-1133">Transmembrane helix</keyword>
<feature type="transmembrane region" description="Helical" evidence="2">
    <location>
        <begin position="144"/>
        <end position="165"/>
    </location>
</feature>
<name>A0A9C6U1J2_FRAOC</name>
<keyword evidence="2" id="KW-0472">Membrane</keyword>
<dbReference type="OrthoDB" id="2142040at2759"/>
<keyword evidence="3" id="KW-1185">Reference proteome</keyword>
<evidence type="ECO:0000256" key="1">
    <source>
        <dbReference type="SAM" id="MobiDB-lite"/>
    </source>
</evidence>
<accession>A0A9C6U1J2</accession>
<proteinExistence type="predicted"/>
<evidence type="ECO:0000313" key="4">
    <source>
        <dbReference type="RefSeq" id="XP_052125696.1"/>
    </source>
</evidence>